<dbReference type="EMBL" id="CM000883">
    <property type="protein sequence ID" value="PNT63268.1"/>
    <property type="molecule type" value="Genomic_DNA"/>
</dbReference>
<dbReference type="Pfam" id="PF22486">
    <property type="entry name" value="MATH_2"/>
    <property type="match status" value="1"/>
</dbReference>
<dbReference type="OrthoDB" id="6359816at2759"/>
<dbReference type="CDD" id="cd18280">
    <property type="entry name" value="BTB_POZ_BPM_plant"/>
    <property type="match status" value="1"/>
</dbReference>
<dbReference type="AlphaFoldDB" id="A0A2K2CMK7"/>
<evidence type="ECO:0000256" key="2">
    <source>
        <dbReference type="ARBA" id="ARBA00010846"/>
    </source>
</evidence>
<dbReference type="PANTHER" id="PTHR26379:SF483">
    <property type="entry name" value="OS11G0619800 PROTEIN"/>
    <property type="match status" value="1"/>
</dbReference>
<dbReference type="InterPro" id="IPR045005">
    <property type="entry name" value="BPM1-6"/>
</dbReference>
<dbReference type="PROSITE" id="PS50144">
    <property type="entry name" value="MATH"/>
    <property type="match status" value="1"/>
</dbReference>
<dbReference type="Gene3D" id="3.30.710.10">
    <property type="entry name" value="Potassium Channel Kv1.1, Chain A"/>
    <property type="match status" value="1"/>
</dbReference>
<feature type="domain" description="MATH" evidence="4">
    <location>
        <begin position="24"/>
        <end position="180"/>
    </location>
</feature>
<reference evidence="6" key="3">
    <citation type="submission" date="2018-08" db="UniProtKB">
        <authorList>
            <consortium name="EnsemblPlants"/>
        </authorList>
    </citation>
    <scope>IDENTIFICATION</scope>
    <source>
        <strain evidence="6">cv. Bd21</strain>
    </source>
</reference>
<evidence type="ECO:0000313" key="5">
    <source>
        <dbReference type="EMBL" id="PNT63268.1"/>
    </source>
</evidence>
<reference evidence="5 6" key="1">
    <citation type="journal article" date="2010" name="Nature">
        <title>Genome sequencing and analysis of the model grass Brachypodium distachyon.</title>
        <authorList>
            <consortium name="International Brachypodium Initiative"/>
        </authorList>
    </citation>
    <scope>NUCLEOTIDE SEQUENCE [LARGE SCALE GENOMIC DNA]</scope>
    <source>
        <strain evidence="5 6">Bd21</strain>
    </source>
</reference>
<dbReference type="GO" id="GO:0016567">
    <property type="term" value="P:protein ubiquitination"/>
    <property type="evidence" value="ECO:0007669"/>
    <property type="project" value="InterPro"/>
</dbReference>
<accession>A0A2K2CMK7</accession>
<reference evidence="5" key="2">
    <citation type="submission" date="2017-06" db="EMBL/GenBank/DDBJ databases">
        <title>WGS assembly of Brachypodium distachyon.</title>
        <authorList>
            <consortium name="The International Brachypodium Initiative"/>
            <person name="Lucas S."/>
            <person name="Harmon-Smith M."/>
            <person name="Lail K."/>
            <person name="Tice H."/>
            <person name="Grimwood J."/>
            <person name="Bruce D."/>
            <person name="Barry K."/>
            <person name="Shu S."/>
            <person name="Lindquist E."/>
            <person name="Wang M."/>
            <person name="Pitluck S."/>
            <person name="Vogel J.P."/>
            <person name="Garvin D.F."/>
            <person name="Mockler T.C."/>
            <person name="Schmutz J."/>
            <person name="Rokhsar D."/>
            <person name="Bevan M.W."/>
        </authorList>
    </citation>
    <scope>NUCLEOTIDE SEQUENCE</scope>
    <source>
        <strain evidence="5">Bd21</strain>
    </source>
</reference>
<evidence type="ECO:0000259" key="3">
    <source>
        <dbReference type="PROSITE" id="PS50097"/>
    </source>
</evidence>
<dbReference type="PANTHER" id="PTHR26379">
    <property type="entry name" value="BTB/POZ AND MATH DOMAIN-CONTAINING PROTEIN 1"/>
    <property type="match status" value="1"/>
</dbReference>
<dbReference type="Gene3D" id="2.60.210.10">
    <property type="entry name" value="Apoptosis, Tumor Necrosis Factor Receptor Associated Protein 2, Chain A"/>
    <property type="match status" value="1"/>
</dbReference>
<dbReference type="PROSITE" id="PS50097">
    <property type="entry name" value="BTB"/>
    <property type="match status" value="1"/>
</dbReference>
<proteinExistence type="inferred from homology"/>
<comment type="similarity">
    <text evidence="2">Belongs to the Tdpoz family.</text>
</comment>
<name>A0A2K2CMK7_BRADI</name>
<protein>
    <recommendedName>
        <fullName evidence="8">BTB domain-containing protein</fullName>
    </recommendedName>
</protein>
<gene>
    <name evidence="5" type="ORF">BRADI_4g13584v3</name>
</gene>
<dbReference type="InParanoid" id="A0A2K2CMK7"/>
<organism evidence="5">
    <name type="scientific">Brachypodium distachyon</name>
    <name type="common">Purple false brome</name>
    <name type="synonym">Trachynia distachya</name>
    <dbReference type="NCBI Taxonomy" id="15368"/>
    <lineage>
        <taxon>Eukaryota</taxon>
        <taxon>Viridiplantae</taxon>
        <taxon>Streptophyta</taxon>
        <taxon>Embryophyta</taxon>
        <taxon>Tracheophyta</taxon>
        <taxon>Spermatophyta</taxon>
        <taxon>Magnoliopsida</taxon>
        <taxon>Liliopsida</taxon>
        <taxon>Poales</taxon>
        <taxon>Poaceae</taxon>
        <taxon>BOP clade</taxon>
        <taxon>Pooideae</taxon>
        <taxon>Stipodae</taxon>
        <taxon>Brachypodieae</taxon>
        <taxon>Brachypodium</taxon>
    </lineage>
</organism>
<dbReference type="Pfam" id="PF24570">
    <property type="entry name" value="BACK_BPM_SPOP"/>
    <property type="match status" value="1"/>
</dbReference>
<dbReference type="SUPFAM" id="SSF54695">
    <property type="entry name" value="POZ domain"/>
    <property type="match status" value="1"/>
</dbReference>
<dbReference type="InterPro" id="IPR000210">
    <property type="entry name" value="BTB/POZ_dom"/>
</dbReference>
<dbReference type="CDD" id="cd00121">
    <property type="entry name" value="MATH"/>
    <property type="match status" value="1"/>
</dbReference>
<evidence type="ECO:0000313" key="7">
    <source>
        <dbReference type="Proteomes" id="UP000008810"/>
    </source>
</evidence>
<dbReference type="SUPFAM" id="SSF49599">
    <property type="entry name" value="TRAF domain-like"/>
    <property type="match status" value="1"/>
</dbReference>
<dbReference type="Gene3D" id="1.25.40.420">
    <property type="match status" value="1"/>
</dbReference>
<dbReference type="InterPro" id="IPR002083">
    <property type="entry name" value="MATH/TRAF_dom"/>
</dbReference>
<keyword evidence="7" id="KW-1185">Reference proteome</keyword>
<dbReference type="InterPro" id="IPR011333">
    <property type="entry name" value="SKP1/BTB/POZ_sf"/>
</dbReference>
<dbReference type="Proteomes" id="UP000008810">
    <property type="component" value="Chromosome 4"/>
</dbReference>
<dbReference type="InterPro" id="IPR056423">
    <property type="entry name" value="BACK_BPM_SPOP"/>
</dbReference>
<dbReference type="EnsemblPlants" id="PNT63268">
    <property type="protein sequence ID" value="PNT63268"/>
    <property type="gene ID" value="BRADI_4g13584v3"/>
</dbReference>
<dbReference type="InterPro" id="IPR008974">
    <property type="entry name" value="TRAF-like"/>
</dbReference>
<evidence type="ECO:0000256" key="1">
    <source>
        <dbReference type="ARBA" id="ARBA00004906"/>
    </source>
</evidence>
<evidence type="ECO:0000259" key="4">
    <source>
        <dbReference type="PROSITE" id="PS50144"/>
    </source>
</evidence>
<evidence type="ECO:0000313" key="6">
    <source>
        <dbReference type="EnsemblPlants" id="PNT63268"/>
    </source>
</evidence>
<dbReference type="SMART" id="SM00225">
    <property type="entry name" value="BTB"/>
    <property type="match status" value="1"/>
</dbReference>
<feature type="domain" description="BTB" evidence="3">
    <location>
        <begin position="214"/>
        <end position="278"/>
    </location>
</feature>
<evidence type="ECO:0008006" key="8">
    <source>
        <dbReference type="Google" id="ProtNLM"/>
    </source>
</evidence>
<dbReference type="Gramene" id="PNT63268">
    <property type="protein sequence ID" value="PNT63268"/>
    <property type="gene ID" value="BRADI_4g13584v3"/>
</dbReference>
<sequence length="380" mass="41554">MSSSSGSAHGGGVQKTFLSIVSSSGSHVFKIEGYSKTKDGVGGGSISSPVFTLGAHAWQIRYYPNNFICTLPVPGSWISMALVLVDTDAARVPVDDSFRFIHHSGGSWIMDSLHDKLVKVGGLTSYVCKYEGSSVTKHAVLTEKNSMEPGTREPPEIVAQMRVEESTCLKDDCLKIRCDITLKDHPTRSTHFVLVPPSDMSQHFGGLLSASKGVDVTFQVSGETFDAHRCVLGARSSVFMAELFGPMKENAATHVRINDMDPRAMLHFIYTDSLLEMNDDDDGEAPMEMTQHLLVAADRYNLERLRLLCEENLCSRVSTSTAATMLALSREHCCHGLESACFKFLSSVANFQATILTGEFEHLQKCVPNILKELIANLAP</sequence>
<comment type="pathway">
    <text evidence="1">Protein modification; protein ubiquitination.</text>
</comment>
<dbReference type="Pfam" id="PF00651">
    <property type="entry name" value="BTB"/>
    <property type="match status" value="1"/>
</dbReference>